<reference evidence="2 3" key="1">
    <citation type="submission" date="2020-08" db="EMBL/GenBank/DDBJ databases">
        <title>Genomic Encyclopedia of Type Strains, Phase IV (KMG-IV): sequencing the most valuable type-strain genomes for metagenomic binning, comparative biology and taxonomic classification.</title>
        <authorList>
            <person name="Goeker M."/>
        </authorList>
    </citation>
    <scope>NUCLEOTIDE SEQUENCE [LARGE SCALE GENOMIC DNA]</scope>
    <source>
        <strain evidence="2 3">DSM 21458</strain>
    </source>
</reference>
<sequence>MQTKRKVAVFLTALALGAVASSALAAWPEFLGGYNQETNETRRTGKGSR</sequence>
<dbReference type="EMBL" id="JACHHG010000001">
    <property type="protein sequence ID" value="MBB6096724.1"/>
    <property type="molecule type" value="Genomic_DNA"/>
</dbReference>
<keyword evidence="3" id="KW-1185">Reference proteome</keyword>
<accession>A0A841HVN0</accession>
<dbReference type="AlphaFoldDB" id="A0A841HVN0"/>
<organism evidence="2 3">
    <name type="scientific">Deinobacterium chartae</name>
    <dbReference type="NCBI Taxonomy" id="521158"/>
    <lineage>
        <taxon>Bacteria</taxon>
        <taxon>Thermotogati</taxon>
        <taxon>Deinococcota</taxon>
        <taxon>Deinococci</taxon>
        <taxon>Deinococcales</taxon>
        <taxon>Deinococcaceae</taxon>
        <taxon>Deinobacterium</taxon>
    </lineage>
</organism>
<feature type="chain" id="PRO_5032277571" evidence="1">
    <location>
        <begin position="26"/>
        <end position="49"/>
    </location>
</feature>
<gene>
    <name evidence="2" type="ORF">HNR42_000136</name>
</gene>
<keyword evidence="1" id="KW-0732">Signal</keyword>
<comment type="caution">
    <text evidence="2">The sequence shown here is derived from an EMBL/GenBank/DDBJ whole genome shotgun (WGS) entry which is preliminary data.</text>
</comment>
<name>A0A841HVN0_9DEIO</name>
<feature type="signal peptide" evidence="1">
    <location>
        <begin position="1"/>
        <end position="25"/>
    </location>
</feature>
<evidence type="ECO:0000313" key="3">
    <source>
        <dbReference type="Proteomes" id="UP000569951"/>
    </source>
</evidence>
<evidence type="ECO:0000256" key="1">
    <source>
        <dbReference type="SAM" id="SignalP"/>
    </source>
</evidence>
<dbReference type="Proteomes" id="UP000569951">
    <property type="component" value="Unassembled WGS sequence"/>
</dbReference>
<proteinExistence type="predicted"/>
<evidence type="ECO:0000313" key="2">
    <source>
        <dbReference type="EMBL" id="MBB6096724.1"/>
    </source>
</evidence>
<protein>
    <submittedName>
        <fullName evidence="2">Uncharacterized protein</fullName>
    </submittedName>
</protein>